<keyword evidence="1" id="KW-0175">Coiled coil</keyword>
<proteinExistence type="predicted"/>
<dbReference type="InterPro" id="IPR037470">
    <property type="entry name" value="IVY1"/>
</dbReference>
<sequence>MPRPRSLRSLAINTSHAKRSGSPGGPPSPTFSDVTNASAMNFGENGPAKIITRADLKASMQAYDTMLNSCAAYRSALMNMSRVTAAFADAMETCAGLKGPSYEQGTRLQAASGLHHLIGNHWHVLADSLDKNFEKPLRQHLETYRTIVTERSASYEKTLREKSHIIRETEKKNMNRKERNLQSFREALSVLQRQVDDLDELKAHHYEEIIEHEEEVWDVVQGKICLAVRSTLDVFDRFTAKASDPVIEPMLQSVPDPFDSPVLFTEPALGHAPARHK</sequence>
<dbReference type="PANTHER" id="PTHR38407">
    <property type="entry name" value="PROTEIN IVY1"/>
    <property type="match status" value="1"/>
</dbReference>
<evidence type="ECO:0000313" key="2">
    <source>
        <dbReference type="EMBL" id="TFY83853.1"/>
    </source>
</evidence>
<dbReference type="PANTHER" id="PTHR38407:SF1">
    <property type="entry name" value="PROTEIN IVY1"/>
    <property type="match status" value="1"/>
</dbReference>
<protein>
    <recommendedName>
        <fullName evidence="4">IMD domain-containing protein</fullName>
    </recommendedName>
</protein>
<dbReference type="AlphaFoldDB" id="A0A4Z0ABZ2"/>
<dbReference type="SUPFAM" id="SSF103657">
    <property type="entry name" value="BAR/IMD domain-like"/>
    <property type="match status" value="1"/>
</dbReference>
<dbReference type="Gene3D" id="1.20.1270.60">
    <property type="entry name" value="Arfaptin homology (AH) domain/BAR domain"/>
    <property type="match status" value="1"/>
</dbReference>
<reference evidence="2 3" key="1">
    <citation type="submission" date="2019-02" db="EMBL/GenBank/DDBJ databases">
        <title>Genome sequencing of the rare red list fungi Hericium alpestre (H. flagellum).</title>
        <authorList>
            <person name="Buettner E."/>
            <person name="Kellner H."/>
        </authorList>
    </citation>
    <scope>NUCLEOTIDE SEQUENCE [LARGE SCALE GENOMIC DNA]</scope>
    <source>
        <strain evidence="2 3">DSM 108284</strain>
    </source>
</reference>
<accession>A0A4Z0ABZ2</accession>
<organism evidence="2 3">
    <name type="scientific">Hericium alpestre</name>
    <dbReference type="NCBI Taxonomy" id="135208"/>
    <lineage>
        <taxon>Eukaryota</taxon>
        <taxon>Fungi</taxon>
        <taxon>Dikarya</taxon>
        <taxon>Basidiomycota</taxon>
        <taxon>Agaricomycotina</taxon>
        <taxon>Agaricomycetes</taxon>
        <taxon>Russulales</taxon>
        <taxon>Hericiaceae</taxon>
        <taxon>Hericium</taxon>
    </lineage>
</organism>
<dbReference type="STRING" id="135208.A0A4Z0ABZ2"/>
<evidence type="ECO:0000256" key="1">
    <source>
        <dbReference type="SAM" id="Coils"/>
    </source>
</evidence>
<evidence type="ECO:0008006" key="4">
    <source>
        <dbReference type="Google" id="ProtNLM"/>
    </source>
</evidence>
<feature type="coiled-coil region" evidence="1">
    <location>
        <begin position="167"/>
        <end position="215"/>
    </location>
</feature>
<dbReference type="Proteomes" id="UP000298061">
    <property type="component" value="Unassembled WGS sequence"/>
</dbReference>
<gene>
    <name evidence="2" type="ORF">EWM64_g179</name>
</gene>
<comment type="caution">
    <text evidence="2">The sequence shown here is derived from an EMBL/GenBank/DDBJ whole genome shotgun (WGS) entry which is preliminary data.</text>
</comment>
<dbReference type="GO" id="GO:0042144">
    <property type="term" value="P:vacuole fusion, non-autophagic"/>
    <property type="evidence" value="ECO:0007669"/>
    <property type="project" value="InterPro"/>
</dbReference>
<name>A0A4Z0ABZ2_9AGAM</name>
<evidence type="ECO:0000313" key="3">
    <source>
        <dbReference type="Proteomes" id="UP000298061"/>
    </source>
</evidence>
<dbReference type="EMBL" id="SFCI01000007">
    <property type="protein sequence ID" value="TFY83853.1"/>
    <property type="molecule type" value="Genomic_DNA"/>
</dbReference>
<dbReference type="InterPro" id="IPR027267">
    <property type="entry name" value="AH/BAR_dom_sf"/>
</dbReference>
<dbReference type="GO" id="GO:0000329">
    <property type="term" value="C:fungal-type vacuole membrane"/>
    <property type="evidence" value="ECO:0007669"/>
    <property type="project" value="InterPro"/>
</dbReference>
<keyword evidence="3" id="KW-1185">Reference proteome</keyword>
<dbReference type="OrthoDB" id="5594612at2759"/>
<dbReference type="GO" id="GO:0005543">
    <property type="term" value="F:phospholipid binding"/>
    <property type="evidence" value="ECO:0007669"/>
    <property type="project" value="InterPro"/>
</dbReference>